<reference evidence="1" key="1">
    <citation type="submission" date="2022-08" db="EMBL/GenBank/DDBJ databases">
        <authorList>
            <person name="Gutierrez-Valencia J."/>
        </authorList>
    </citation>
    <scope>NUCLEOTIDE SEQUENCE</scope>
</reference>
<evidence type="ECO:0000313" key="2">
    <source>
        <dbReference type="Proteomes" id="UP001154282"/>
    </source>
</evidence>
<sequence>MCLRFWRL</sequence>
<gene>
    <name evidence="1" type="ORF">LITE_LOCUS8300</name>
</gene>
<keyword evidence="2" id="KW-1185">Reference proteome</keyword>
<organism evidence="1 2">
    <name type="scientific">Linum tenue</name>
    <dbReference type="NCBI Taxonomy" id="586396"/>
    <lineage>
        <taxon>Eukaryota</taxon>
        <taxon>Viridiplantae</taxon>
        <taxon>Streptophyta</taxon>
        <taxon>Embryophyta</taxon>
        <taxon>Tracheophyta</taxon>
        <taxon>Spermatophyta</taxon>
        <taxon>Magnoliopsida</taxon>
        <taxon>eudicotyledons</taxon>
        <taxon>Gunneridae</taxon>
        <taxon>Pentapetalae</taxon>
        <taxon>rosids</taxon>
        <taxon>fabids</taxon>
        <taxon>Malpighiales</taxon>
        <taxon>Linaceae</taxon>
        <taxon>Linum</taxon>
    </lineage>
</organism>
<comment type="caution">
    <text evidence="1">The sequence shown here is derived from an EMBL/GenBank/DDBJ whole genome shotgun (WGS) entry which is preliminary data.</text>
</comment>
<dbReference type="Proteomes" id="UP001154282">
    <property type="component" value="Unassembled WGS sequence"/>
</dbReference>
<name>A0AAV0IAS1_9ROSI</name>
<accession>A0AAV0IAS1</accession>
<proteinExistence type="predicted"/>
<protein>
    <submittedName>
        <fullName evidence="1">Uncharacterized protein</fullName>
    </submittedName>
</protein>
<dbReference type="EMBL" id="CAMGYJ010000003">
    <property type="protein sequence ID" value="CAI0394383.1"/>
    <property type="molecule type" value="Genomic_DNA"/>
</dbReference>
<evidence type="ECO:0000313" key="1">
    <source>
        <dbReference type="EMBL" id="CAI0394383.1"/>
    </source>
</evidence>